<name>A0A919WDE9_9ACTN</name>
<organism evidence="1 2">
    <name type="scientific">Paractinoplanes toevensis</name>
    <dbReference type="NCBI Taxonomy" id="571911"/>
    <lineage>
        <taxon>Bacteria</taxon>
        <taxon>Bacillati</taxon>
        <taxon>Actinomycetota</taxon>
        <taxon>Actinomycetes</taxon>
        <taxon>Micromonosporales</taxon>
        <taxon>Micromonosporaceae</taxon>
        <taxon>Paractinoplanes</taxon>
    </lineage>
</organism>
<comment type="caution">
    <text evidence="1">The sequence shown here is derived from an EMBL/GenBank/DDBJ whole genome shotgun (WGS) entry which is preliminary data.</text>
</comment>
<gene>
    <name evidence="1" type="ORF">Ato02nite_098430</name>
</gene>
<evidence type="ECO:0000313" key="1">
    <source>
        <dbReference type="EMBL" id="GIM98050.1"/>
    </source>
</evidence>
<accession>A0A919WDE9</accession>
<protein>
    <recommendedName>
        <fullName evidence="3">DUF4192 domain-containing protein</fullName>
    </recommendedName>
</protein>
<dbReference type="Proteomes" id="UP000677082">
    <property type="component" value="Unassembled WGS sequence"/>
</dbReference>
<dbReference type="InterPro" id="IPR025447">
    <property type="entry name" value="DUF4192"/>
</dbReference>
<dbReference type="Pfam" id="PF13830">
    <property type="entry name" value="DUF4192"/>
    <property type="match status" value="1"/>
</dbReference>
<dbReference type="AlphaFoldDB" id="A0A919WDE9"/>
<proteinExistence type="predicted"/>
<dbReference type="RefSeq" id="WP_213013670.1">
    <property type="nucleotide sequence ID" value="NZ_BOQN01000177.1"/>
</dbReference>
<dbReference type="EMBL" id="BOQN01000177">
    <property type="protein sequence ID" value="GIM98050.1"/>
    <property type="molecule type" value="Genomic_DNA"/>
</dbReference>
<reference evidence="1 2" key="1">
    <citation type="submission" date="2021-03" db="EMBL/GenBank/DDBJ databases">
        <title>Whole genome shotgun sequence of Actinoplanes toevensis NBRC 105298.</title>
        <authorList>
            <person name="Komaki H."/>
            <person name="Tamura T."/>
        </authorList>
    </citation>
    <scope>NUCLEOTIDE SEQUENCE [LARGE SCALE GENOMIC DNA]</scope>
    <source>
        <strain evidence="1 2">NBRC 105298</strain>
    </source>
</reference>
<keyword evidence="2" id="KW-1185">Reference proteome</keyword>
<evidence type="ECO:0008006" key="3">
    <source>
        <dbReference type="Google" id="ProtNLM"/>
    </source>
</evidence>
<evidence type="ECO:0000313" key="2">
    <source>
        <dbReference type="Proteomes" id="UP000677082"/>
    </source>
</evidence>
<sequence>MTRPPTPLRFASPADIVGAVPYLLGYHPDNEIVALYLDGRRRVITSTSVPLTQPSPARLAHLALHIPASQAAGIVLIGYGSETARSAVTAAGEVFELLRAVHGLFLVTGNRCVCLLPGCTCPATDGIEVDPTTTASAAQLSVAGRVALPSRTDLHRLVAADPAGQTEIETALTAVPAAFRPDAGHVTFSLAQASNGHRLTGEQAAEFVIALTDPDLLAMARHSVCGCMWQRDLWLDLTRRAPDSHLAGPAGLAAWCAWRRGETALAEAALHRARQAAAANVLTDLVGRILHARLSARLLTRPPA</sequence>